<proteinExistence type="predicted"/>
<dbReference type="AlphaFoldDB" id="A0A136PV95"/>
<reference evidence="3 4" key="1">
    <citation type="submission" date="2016-01" db="EMBL/GenBank/DDBJ databases">
        <title>Whole genome sequence and analysis of Micromonospora rosaria DSM 803, which can produce antibacterial substance rosamicin.</title>
        <authorList>
            <person name="Yang H."/>
            <person name="He X."/>
            <person name="Zhu D."/>
        </authorList>
    </citation>
    <scope>NUCLEOTIDE SEQUENCE [LARGE SCALE GENOMIC DNA]</scope>
    <source>
        <strain evidence="3 4">DSM 803</strain>
    </source>
</reference>
<dbReference type="EMBL" id="LRQV01000021">
    <property type="protein sequence ID" value="KXK62332.1"/>
    <property type="molecule type" value="Genomic_DNA"/>
</dbReference>
<dbReference type="GO" id="GO:0003852">
    <property type="term" value="F:2-isopropylmalate synthase activity"/>
    <property type="evidence" value="ECO:0007669"/>
    <property type="project" value="TreeGrafter"/>
</dbReference>
<dbReference type="PANTHER" id="PTHR10277:SF9">
    <property type="entry name" value="2-ISOPROPYLMALATE SYNTHASE 1, CHLOROPLASTIC-RELATED"/>
    <property type="match status" value="1"/>
</dbReference>
<dbReference type="InterPro" id="IPR050073">
    <property type="entry name" value="2-IPM_HCS-like"/>
</dbReference>
<dbReference type="GO" id="GO:0009098">
    <property type="term" value="P:L-leucine biosynthetic process"/>
    <property type="evidence" value="ECO:0007669"/>
    <property type="project" value="TreeGrafter"/>
</dbReference>
<dbReference type="PANTHER" id="PTHR10277">
    <property type="entry name" value="HOMOCITRATE SYNTHASE-RELATED"/>
    <property type="match status" value="1"/>
</dbReference>
<protein>
    <recommendedName>
        <fullName evidence="2">Pyruvate carboxyltransferase domain-containing protein</fullName>
    </recommendedName>
</protein>
<dbReference type="PROSITE" id="PS50991">
    <property type="entry name" value="PYR_CT"/>
    <property type="match status" value="1"/>
</dbReference>
<dbReference type="InterPro" id="IPR000891">
    <property type="entry name" value="PYR_CT"/>
</dbReference>
<dbReference type="InterPro" id="IPR013785">
    <property type="entry name" value="Aldolase_TIM"/>
</dbReference>
<name>A0A136PV95_9ACTN</name>
<feature type="domain" description="Pyruvate carboxyltransferase" evidence="2">
    <location>
        <begin position="1"/>
        <end position="247"/>
    </location>
</feature>
<accession>A0A136PV95</accession>
<keyword evidence="1" id="KW-0464">Manganese</keyword>
<dbReference type="Pfam" id="PF00682">
    <property type="entry name" value="HMGL-like"/>
    <property type="match status" value="1"/>
</dbReference>
<dbReference type="Proteomes" id="UP000070620">
    <property type="component" value="Unassembled WGS sequence"/>
</dbReference>
<dbReference type="Gene3D" id="3.20.20.70">
    <property type="entry name" value="Aldolase class I"/>
    <property type="match status" value="1"/>
</dbReference>
<dbReference type="SUPFAM" id="SSF51569">
    <property type="entry name" value="Aldolase"/>
    <property type="match status" value="1"/>
</dbReference>
<sequence length="300" mass="30739">MLDVTLRDGGYVNGHSWTTREAEAIVRAVGAAGVPYVEVGYLREAHQPHRPSASCPPGYLDALAAVADRPQLTVMVRPGEVPVSRIAELPGCGVSMVRVLVPGGAVATAAPYVEAARATGLAVATNLTRVSERKQDEIAAVIAACVEAGAHLVYLADSNGSLDPETVAAQVGAATAACPVPVGFHPHDNLGLAFINTKAAMAAGATAVDASIAGIGKGGGNLRLEVVVAHLIVRHGADLRLDPIAADQTTLATQLRMLADGTTKAVLTGLLDLNLDGAAEFDDLVAENGYDAALLTLSHR</sequence>
<evidence type="ECO:0000313" key="3">
    <source>
        <dbReference type="EMBL" id="KXK62332.1"/>
    </source>
</evidence>
<keyword evidence="4" id="KW-1185">Reference proteome</keyword>
<organism evidence="3 4">
    <name type="scientific">Micromonospora rosaria</name>
    <dbReference type="NCBI Taxonomy" id="47874"/>
    <lineage>
        <taxon>Bacteria</taxon>
        <taxon>Bacillati</taxon>
        <taxon>Actinomycetota</taxon>
        <taxon>Actinomycetes</taxon>
        <taxon>Micromonosporales</taxon>
        <taxon>Micromonosporaceae</taxon>
        <taxon>Micromonospora</taxon>
    </lineage>
</organism>
<gene>
    <name evidence="3" type="ORF">AWW66_08870</name>
</gene>
<evidence type="ECO:0000256" key="1">
    <source>
        <dbReference type="ARBA" id="ARBA00023211"/>
    </source>
</evidence>
<evidence type="ECO:0000313" key="4">
    <source>
        <dbReference type="Proteomes" id="UP000070620"/>
    </source>
</evidence>
<comment type="caution">
    <text evidence="3">The sequence shown here is derived from an EMBL/GenBank/DDBJ whole genome shotgun (WGS) entry which is preliminary data.</text>
</comment>
<evidence type="ECO:0000259" key="2">
    <source>
        <dbReference type="PROSITE" id="PS50991"/>
    </source>
</evidence>